<gene>
    <name evidence="2" type="ORF">B0H66DRAFT_620290</name>
</gene>
<comment type="caution">
    <text evidence="2">The sequence shown here is derived from an EMBL/GenBank/DDBJ whole genome shotgun (WGS) entry which is preliminary data.</text>
</comment>
<feature type="compositionally biased region" description="Basic and acidic residues" evidence="1">
    <location>
        <begin position="271"/>
        <end position="286"/>
    </location>
</feature>
<organism evidence="2 3">
    <name type="scientific">Apodospora peruviana</name>
    <dbReference type="NCBI Taxonomy" id="516989"/>
    <lineage>
        <taxon>Eukaryota</taxon>
        <taxon>Fungi</taxon>
        <taxon>Dikarya</taxon>
        <taxon>Ascomycota</taxon>
        <taxon>Pezizomycotina</taxon>
        <taxon>Sordariomycetes</taxon>
        <taxon>Sordariomycetidae</taxon>
        <taxon>Sordariales</taxon>
        <taxon>Lasiosphaeriaceae</taxon>
        <taxon>Apodospora</taxon>
    </lineage>
</organism>
<evidence type="ECO:0000313" key="3">
    <source>
        <dbReference type="Proteomes" id="UP001283341"/>
    </source>
</evidence>
<feature type="compositionally biased region" description="Basic and acidic residues" evidence="1">
    <location>
        <begin position="381"/>
        <end position="404"/>
    </location>
</feature>
<sequence>MNHNSRASSSRPSNSTTTTSIDKPGLMMEPEQVNKLASLLRLPEYMPAGTPPEVWLNGQLKAIETPSLLSDLRHNPHKWKKLVAQMVFPGLSSHHRRPEACWAHKHLNQETVFLCYSLLQAECLRHVEYVQKYWTTVGAEGCSGVMADFLELMLGTASLWAGKAHIKWYNDSGFNEHMARRIKFRPACVESGCPACVLAVVGGRRQVLISLRASMMSRKKPHRPKPRLLQLVDAWIDQFGPGGAAQSRYESRRLMAELEKVKSCVKRQKKLDRSDDGKSGRQEQDSIRPSPRVKRMSRIPAPVTTFVGAQARRDDNPFADRYATDKVRRSTMWPPIVEDSPDNPVPLFEWHRQWRQREEYERKRQQRRQQQQQQQQQQKLEQQKLEQQKLEQQKLEQQKLEQQKLEQQQRQQQQQKLNAGWPSQLYLTPSLSPPITNTQEHDENGSNSEHEANVSDWIDYYNHSDDDDNDNKKNDSTIKEDDEEGEYVPPRAGWKRPPPPGDSRKQSSQVGNMGNPFADDGEEDLDPFPYPKPLFSGGSRRGPSVRPSSIYSR</sequence>
<keyword evidence="3" id="KW-1185">Reference proteome</keyword>
<dbReference type="Proteomes" id="UP001283341">
    <property type="component" value="Unassembled WGS sequence"/>
</dbReference>
<evidence type="ECO:0000313" key="2">
    <source>
        <dbReference type="EMBL" id="KAK3322598.1"/>
    </source>
</evidence>
<feature type="compositionally biased region" description="Low complexity" evidence="1">
    <location>
        <begin position="368"/>
        <end position="380"/>
    </location>
</feature>
<feature type="compositionally biased region" description="Low complexity" evidence="1">
    <location>
        <begin position="405"/>
        <end position="417"/>
    </location>
</feature>
<evidence type="ECO:0000256" key="1">
    <source>
        <dbReference type="SAM" id="MobiDB-lite"/>
    </source>
</evidence>
<feature type="compositionally biased region" description="Basic and acidic residues" evidence="1">
    <location>
        <begin position="311"/>
        <end position="323"/>
    </location>
</feature>
<protein>
    <submittedName>
        <fullName evidence="2">Uncharacterized protein</fullName>
    </submittedName>
</protein>
<feature type="compositionally biased region" description="Low complexity" evidence="1">
    <location>
        <begin position="536"/>
        <end position="553"/>
    </location>
</feature>
<accession>A0AAE0ICT1</accession>
<feature type="region of interest" description="Disordered" evidence="1">
    <location>
        <begin position="1"/>
        <end position="27"/>
    </location>
</feature>
<proteinExistence type="predicted"/>
<feature type="region of interest" description="Disordered" evidence="1">
    <location>
        <begin position="365"/>
        <end position="553"/>
    </location>
</feature>
<feature type="compositionally biased region" description="Basic and acidic residues" evidence="1">
    <location>
        <begin position="470"/>
        <end position="479"/>
    </location>
</feature>
<feature type="compositionally biased region" description="Low complexity" evidence="1">
    <location>
        <begin position="1"/>
        <end position="20"/>
    </location>
</feature>
<name>A0AAE0ICT1_9PEZI</name>
<reference evidence="2" key="1">
    <citation type="journal article" date="2023" name="Mol. Phylogenet. Evol.">
        <title>Genome-scale phylogeny and comparative genomics of the fungal order Sordariales.</title>
        <authorList>
            <person name="Hensen N."/>
            <person name="Bonometti L."/>
            <person name="Westerberg I."/>
            <person name="Brannstrom I.O."/>
            <person name="Guillou S."/>
            <person name="Cros-Aarteil S."/>
            <person name="Calhoun S."/>
            <person name="Haridas S."/>
            <person name="Kuo A."/>
            <person name="Mondo S."/>
            <person name="Pangilinan J."/>
            <person name="Riley R."/>
            <person name="LaButti K."/>
            <person name="Andreopoulos B."/>
            <person name="Lipzen A."/>
            <person name="Chen C."/>
            <person name="Yan M."/>
            <person name="Daum C."/>
            <person name="Ng V."/>
            <person name="Clum A."/>
            <person name="Steindorff A."/>
            <person name="Ohm R.A."/>
            <person name="Martin F."/>
            <person name="Silar P."/>
            <person name="Natvig D.O."/>
            <person name="Lalanne C."/>
            <person name="Gautier V."/>
            <person name="Ament-Velasquez S.L."/>
            <person name="Kruys A."/>
            <person name="Hutchinson M.I."/>
            <person name="Powell A.J."/>
            <person name="Barry K."/>
            <person name="Miller A.N."/>
            <person name="Grigoriev I.V."/>
            <person name="Debuchy R."/>
            <person name="Gladieux P."/>
            <person name="Hiltunen Thoren M."/>
            <person name="Johannesson H."/>
        </authorList>
    </citation>
    <scope>NUCLEOTIDE SEQUENCE</scope>
    <source>
        <strain evidence="2">CBS 118394</strain>
    </source>
</reference>
<feature type="compositionally biased region" description="Polar residues" evidence="1">
    <location>
        <begin position="425"/>
        <end position="438"/>
    </location>
</feature>
<feature type="region of interest" description="Disordered" evidence="1">
    <location>
        <begin position="265"/>
        <end position="323"/>
    </location>
</feature>
<feature type="compositionally biased region" description="Basic and acidic residues" evidence="1">
    <location>
        <begin position="439"/>
        <end position="453"/>
    </location>
</feature>
<dbReference type="EMBL" id="JAUEDM010000003">
    <property type="protein sequence ID" value="KAK3322598.1"/>
    <property type="molecule type" value="Genomic_DNA"/>
</dbReference>
<reference evidence="2" key="2">
    <citation type="submission" date="2023-06" db="EMBL/GenBank/DDBJ databases">
        <authorList>
            <consortium name="Lawrence Berkeley National Laboratory"/>
            <person name="Haridas S."/>
            <person name="Hensen N."/>
            <person name="Bonometti L."/>
            <person name="Westerberg I."/>
            <person name="Brannstrom I.O."/>
            <person name="Guillou S."/>
            <person name="Cros-Aarteil S."/>
            <person name="Calhoun S."/>
            <person name="Kuo A."/>
            <person name="Mondo S."/>
            <person name="Pangilinan J."/>
            <person name="Riley R."/>
            <person name="Labutti K."/>
            <person name="Andreopoulos B."/>
            <person name="Lipzen A."/>
            <person name="Chen C."/>
            <person name="Yanf M."/>
            <person name="Daum C."/>
            <person name="Ng V."/>
            <person name="Clum A."/>
            <person name="Steindorff A."/>
            <person name="Ohm R."/>
            <person name="Martin F."/>
            <person name="Silar P."/>
            <person name="Natvig D."/>
            <person name="Lalanne C."/>
            <person name="Gautier V."/>
            <person name="Ament-Velasquez S.L."/>
            <person name="Kruys A."/>
            <person name="Hutchinson M.I."/>
            <person name="Powell A.J."/>
            <person name="Barry K."/>
            <person name="Miller A.N."/>
            <person name="Grigoriev I.V."/>
            <person name="Debuchy R."/>
            <person name="Gladieux P."/>
            <person name="Thoren M.H."/>
            <person name="Johannesson H."/>
        </authorList>
    </citation>
    <scope>NUCLEOTIDE SEQUENCE</scope>
    <source>
        <strain evidence="2">CBS 118394</strain>
    </source>
</reference>
<dbReference type="AlphaFoldDB" id="A0AAE0ICT1"/>